<gene>
    <name evidence="1" type="ORF">IHE45_04G107200</name>
</gene>
<name>A0ACB7WEI3_DIOAL</name>
<proteinExistence type="predicted"/>
<evidence type="ECO:0000313" key="1">
    <source>
        <dbReference type="EMBL" id="KAH7686471.1"/>
    </source>
</evidence>
<organism evidence="1 2">
    <name type="scientific">Dioscorea alata</name>
    <name type="common">Purple yam</name>
    <dbReference type="NCBI Taxonomy" id="55571"/>
    <lineage>
        <taxon>Eukaryota</taxon>
        <taxon>Viridiplantae</taxon>
        <taxon>Streptophyta</taxon>
        <taxon>Embryophyta</taxon>
        <taxon>Tracheophyta</taxon>
        <taxon>Spermatophyta</taxon>
        <taxon>Magnoliopsida</taxon>
        <taxon>Liliopsida</taxon>
        <taxon>Dioscoreales</taxon>
        <taxon>Dioscoreaceae</taxon>
        <taxon>Dioscorea</taxon>
    </lineage>
</organism>
<comment type="caution">
    <text evidence="1">The sequence shown here is derived from an EMBL/GenBank/DDBJ whole genome shotgun (WGS) entry which is preliminary data.</text>
</comment>
<protein>
    <submittedName>
        <fullName evidence="1">Uncharacterized protein</fullName>
    </submittedName>
</protein>
<reference evidence="2" key="1">
    <citation type="journal article" date="2022" name="Nat. Commun.">
        <title>Chromosome evolution and the genetic basis of agronomically important traits in greater yam.</title>
        <authorList>
            <person name="Bredeson J.V."/>
            <person name="Lyons J.B."/>
            <person name="Oniyinde I.O."/>
            <person name="Okereke N.R."/>
            <person name="Kolade O."/>
            <person name="Nnabue I."/>
            <person name="Nwadili C.O."/>
            <person name="Hribova E."/>
            <person name="Parker M."/>
            <person name="Nwogha J."/>
            <person name="Shu S."/>
            <person name="Carlson J."/>
            <person name="Kariba R."/>
            <person name="Muthemba S."/>
            <person name="Knop K."/>
            <person name="Barton G.J."/>
            <person name="Sherwood A.V."/>
            <person name="Lopez-Montes A."/>
            <person name="Asiedu R."/>
            <person name="Jamnadass R."/>
            <person name="Muchugi A."/>
            <person name="Goodstein D."/>
            <person name="Egesi C.N."/>
            <person name="Featherston J."/>
            <person name="Asfaw A."/>
            <person name="Simpson G.G."/>
            <person name="Dolezel J."/>
            <person name="Hendre P.S."/>
            <person name="Van Deynze A."/>
            <person name="Kumar P.L."/>
            <person name="Obidiegwu J.E."/>
            <person name="Bhattacharjee R."/>
            <person name="Rokhsar D.S."/>
        </authorList>
    </citation>
    <scope>NUCLEOTIDE SEQUENCE [LARGE SCALE GENOMIC DNA]</scope>
    <source>
        <strain evidence="2">cv. TDa95/00328</strain>
    </source>
</reference>
<dbReference type="Proteomes" id="UP000827976">
    <property type="component" value="Chromosome 4"/>
</dbReference>
<sequence length="91" mass="10268">MAAFTFTKQLNEFQKIMASKNMAPLIFMCMILFMSFVSRGDAGQNCYCECMKYCRKEKISRFEECGVKCEAACSAAGFPGKPKDEMKTCVL</sequence>
<keyword evidence="2" id="KW-1185">Reference proteome</keyword>
<evidence type="ECO:0000313" key="2">
    <source>
        <dbReference type="Proteomes" id="UP000827976"/>
    </source>
</evidence>
<accession>A0ACB7WEI3</accession>
<dbReference type="EMBL" id="CM037014">
    <property type="protein sequence ID" value="KAH7686471.1"/>
    <property type="molecule type" value="Genomic_DNA"/>
</dbReference>